<name>A0A9Q0LJP8_ANAIG</name>
<reference evidence="2" key="1">
    <citation type="submission" date="2022-10" db="EMBL/GenBank/DDBJ databases">
        <title>Novel sulphate-reducing endosymbionts in the free-living metamonad Anaeramoeba.</title>
        <authorList>
            <person name="Jerlstrom-Hultqvist J."/>
            <person name="Cepicka I."/>
            <person name="Gallot-Lavallee L."/>
            <person name="Salas-Leiva D."/>
            <person name="Curtis B.A."/>
            <person name="Zahonova K."/>
            <person name="Pipaliya S."/>
            <person name="Dacks J."/>
            <person name="Roger A.J."/>
        </authorList>
    </citation>
    <scope>NUCLEOTIDE SEQUENCE</scope>
    <source>
        <strain evidence="2">BMAN</strain>
    </source>
</reference>
<keyword evidence="3" id="KW-1185">Reference proteome</keyword>
<sequence length="266" mass="31584">MVLDLYLIWEGMTEEEKKKQQEIRGCHGERGHLLSHVTHQGFRKWCQIYLQKEGFKYIFNFDTQKAKHLETTEKHDIYEFKPDWKDALEKCNNLLETAKKLKENGLFIFRLKPPSMDVSFYPTMFEAMGRIEKEDQGVSDILEGDGIWDTKLGSIFFPENLNENLNENENEKENEKENLKENLKENEKKIQIYPQVLNTFWIRSPNPIDKNEDDVLEPCLLLRSHNPHSNPHLERFETLLEAQKFIDLGIKKDATIIWRKMIQKSN</sequence>
<feature type="coiled-coil region" evidence="1">
    <location>
        <begin position="158"/>
        <end position="189"/>
    </location>
</feature>
<dbReference type="AlphaFoldDB" id="A0A9Q0LJP8"/>
<evidence type="ECO:0000313" key="2">
    <source>
        <dbReference type="EMBL" id="KAJ5074162.1"/>
    </source>
</evidence>
<protein>
    <submittedName>
        <fullName evidence="2">Uncharacterized protein</fullName>
    </submittedName>
</protein>
<comment type="caution">
    <text evidence="2">The sequence shown here is derived from an EMBL/GenBank/DDBJ whole genome shotgun (WGS) entry which is preliminary data.</text>
</comment>
<evidence type="ECO:0000256" key="1">
    <source>
        <dbReference type="SAM" id="Coils"/>
    </source>
</evidence>
<accession>A0A9Q0LJP8</accession>
<keyword evidence="1" id="KW-0175">Coiled coil</keyword>
<evidence type="ECO:0000313" key="3">
    <source>
        <dbReference type="Proteomes" id="UP001149090"/>
    </source>
</evidence>
<dbReference type="EMBL" id="JAPDFW010000070">
    <property type="protein sequence ID" value="KAJ5074162.1"/>
    <property type="molecule type" value="Genomic_DNA"/>
</dbReference>
<dbReference type="Proteomes" id="UP001149090">
    <property type="component" value="Unassembled WGS sequence"/>
</dbReference>
<gene>
    <name evidence="2" type="ORF">M0811_00790</name>
</gene>
<organism evidence="2 3">
    <name type="scientific">Anaeramoeba ignava</name>
    <name type="common">Anaerobic marine amoeba</name>
    <dbReference type="NCBI Taxonomy" id="1746090"/>
    <lineage>
        <taxon>Eukaryota</taxon>
        <taxon>Metamonada</taxon>
        <taxon>Anaeramoebidae</taxon>
        <taxon>Anaeramoeba</taxon>
    </lineage>
</organism>
<proteinExistence type="predicted"/>